<evidence type="ECO:0000256" key="15">
    <source>
        <dbReference type="ARBA" id="ARBA00048238"/>
    </source>
</evidence>
<feature type="binding site" evidence="18">
    <location>
        <position position="156"/>
    </location>
    <ligand>
        <name>K(+)</name>
        <dbReference type="ChEBI" id="CHEBI:29103"/>
    </ligand>
</feature>
<dbReference type="GO" id="GO:0110051">
    <property type="term" value="P:metabolite repair"/>
    <property type="evidence" value="ECO:0007669"/>
    <property type="project" value="TreeGrafter"/>
</dbReference>
<dbReference type="GO" id="GO:0052855">
    <property type="term" value="F:ADP-dependent NAD(P)H-hydrate dehydratase activity"/>
    <property type="evidence" value="ECO:0007669"/>
    <property type="project" value="UniProtKB-UniRule"/>
</dbReference>
<comment type="subunit">
    <text evidence="17">Homotetramer.</text>
</comment>
<proteinExistence type="inferred from homology"/>
<evidence type="ECO:0000256" key="9">
    <source>
        <dbReference type="ARBA" id="ARBA00022958"/>
    </source>
</evidence>
<name>A0A9D1R8G6_9FIRM</name>
<feature type="binding site" evidence="18">
    <location>
        <begin position="124"/>
        <end position="130"/>
    </location>
    <ligand>
        <name>(6S)-NADPHX</name>
        <dbReference type="ChEBI" id="CHEBI:64076"/>
    </ligand>
</feature>
<dbReference type="GO" id="GO:0005524">
    <property type="term" value="F:ATP binding"/>
    <property type="evidence" value="ECO:0007669"/>
    <property type="project" value="UniProtKB-UniRule"/>
</dbReference>
<dbReference type="Pfam" id="PF03853">
    <property type="entry name" value="YjeF_N"/>
    <property type="match status" value="1"/>
</dbReference>
<evidence type="ECO:0000256" key="16">
    <source>
        <dbReference type="ARBA" id="ARBA00049209"/>
    </source>
</evidence>
<dbReference type="HAMAP" id="MF_01965">
    <property type="entry name" value="NADHX_dehydratase"/>
    <property type="match status" value="1"/>
</dbReference>
<evidence type="ECO:0000256" key="4">
    <source>
        <dbReference type="ARBA" id="ARBA00009524"/>
    </source>
</evidence>
<evidence type="ECO:0000256" key="17">
    <source>
        <dbReference type="HAMAP-Rule" id="MF_01965"/>
    </source>
</evidence>
<dbReference type="InterPro" id="IPR004443">
    <property type="entry name" value="YjeF_N_dom"/>
</dbReference>
<evidence type="ECO:0000256" key="18">
    <source>
        <dbReference type="HAMAP-Rule" id="MF_01966"/>
    </source>
</evidence>
<dbReference type="GO" id="GO:0046496">
    <property type="term" value="P:nicotinamide nucleotide metabolic process"/>
    <property type="evidence" value="ECO:0007669"/>
    <property type="project" value="UniProtKB-UniRule"/>
</dbReference>
<evidence type="ECO:0000313" key="22">
    <source>
        <dbReference type="EMBL" id="HIW83463.1"/>
    </source>
</evidence>
<comment type="catalytic activity">
    <reaction evidence="16 17 19">
        <text>(6S)-NADPHX + ADP = AMP + phosphate + NADPH + H(+)</text>
        <dbReference type="Rhea" id="RHEA:32235"/>
        <dbReference type="ChEBI" id="CHEBI:15378"/>
        <dbReference type="ChEBI" id="CHEBI:43474"/>
        <dbReference type="ChEBI" id="CHEBI:57783"/>
        <dbReference type="ChEBI" id="CHEBI:64076"/>
        <dbReference type="ChEBI" id="CHEBI:456215"/>
        <dbReference type="ChEBI" id="CHEBI:456216"/>
        <dbReference type="EC" id="4.2.1.136"/>
    </reaction>
</comment>
<gene>
    <name evidence="17" type="primary">nnrD</name>
    <name evidence="18" type="synonym">nnrE</name>
    <name evidence="22" type="ORF">H9873_03985</name>
</gene>
<dbReference type="GO" id="GO:0046872">
    <property type="term" value="F:metal ion binding"/>
    <property type="evidence" value="ECO:0007669"/>
    <property type="project" value="UniProtKB-UniRule"/>
</dbReference>
<feature type="binding site" evidence="18">
    <location>
        <begin position="58"/>
        <end position="62"/>
    </location>
    <ligand>
        <name>(6S)-NADPHX</name>
        <dbReference type="ChEBI" id="CHEBI:64076"/>
    </ligand>
</feature>
<accession>A0A9D1R8G6</accession>
<comment type="catalytic activity">
    <reaction evidence="2 18 19">
        <text>(6R)-NADPHX = (6S)-NADPHX</text>
        <dbReference type="Rhea" id="RHEA:32227"/>
        <dbReference type="ChEBI" id="CHEBI:64076"/>
        <dbReference type="ChEBI" id="CHEBI:64077"/>
        <dbReference type="EC" id="5.1.99.6"/>
    </reaction>
</comment>
<dbReference type="InterPro" id="IPR036652">
    <property type="entry name" value="YjeF_N_dom_sf"/>
</dbReference>
<feature type="binding site" evidence="17">
    <location>
        <begin position="407"/>
        <end position="411"/>
    </location>
    <ligand>
        <name>AMP</name>
        <dbReference type="ChEBI" id="CHEBI:456215"/>
    </ligand>
</feature>
<dbReference type="PIRSF" id="PIRSF017184">
    <property type="entry name" value="Nnr"/>
    <property type="match status" value="1"/>
</dbReference>
<dbReference type="SUPFAM" id="SSF53613">
    <property type="entry name" value="Ribokinase-like"/>
    <property type="match status" value="1"/>
</dbReference>
<dbReference type="Pfam" id="PF01256">
    <property type="entry name" value="Carb_kinase"/>
    <property type="match status" value="1"/>
</dbReference>
<comment type="similarity">
    <text evidence="4 19">In the C-terminal section; belongs to the NnrD/CARKD family.</text>
</comment>
<feature type="binding site" evidence="17">
    <location>
        <position position="437"/>
    </location>
    <ligand>
        <name>(6S)-NADPHX</name>
        <dbReference type="ChEBI" id="CHEBI:64076"/>
    </ligand>
</feature>
<comment type="caution">
    <text evidence="22">The sequence shown here is derived from an EMBL/GenBank/DDBJ whole genome shotgun (WGS) entry which is preliminary data.</text>
</comment>
<reference evidence="22" key="2">
    <citation type="submission" date="2021-04" db="EMBL/GenBank/DDBJ databases">
        <authorList>
            <person name="Gilroy R."/>
        </authorList>
    </citation>
    <scope>NUCLEOTIDE SEQUENCE</scope>
    <source>
        <strain evidence="22">ChiSxjej1B13-11762</strain>
    </source>
</reference>
<keyword evidence="11 18" id="KW-0413">Isomerase</keyword>
<feature type="binding site" evidence="17">
    <location>
        <position position="318"/>
    </location>
    <ligand>
        <name>(6S)-NADPHX</name>
        <dbReference type="ChEBI" id="CHEBI:64076"/>
    </ligand>
</feature>
<comment type="function">
    <text evidence="18">Catalyzes the epimerization of the S- and R-forms of NAD(P)HX, a damaged form of NAD(P)H that is a result of enzymatic or heat-dependent hydration. This is a prerequisite for the S-specific NAD(P)H-hydrate dehydratase to allow the repair of both epimers of NAD(P)HX.</text>
</comment>
<keyword evidence="5 18" id="KW-0479">Metal-binding</keyword>
<dbReference type="Gene3D" id="3.40.1190.20">
    <property type="match status" value="1"/>
</dbReference>
<dbReference type="GO" id="GO:0052856">
    <property type="term" value="F:NAD(P)HX epimerase activity"/>
    <property type="evidence" value="ECO:0007669"/>
    <property type="project" value="UniProtKB-UniRule"/>
</dbReference>
<feature type="domain" description="YjeF C-terminal" evidence="20">
    <location>
        <begin position="220"/>
        <end position="496"/>
    </location>
</feature>
<evidence type="ECO:0000256" key="14">
    <source>
        <dbReference type="ARBA" id="ARBA00025153"/>
    </source>
</evidence>
<evidence type="ECO:0000256" key="13">
    <source>
        <dbReference type="ARBA" id="ARBA00023268"/>
    </source>
</evidence>
<organism evidence="22 23">
    <name type="scientific">Candidatus Dorea gallistercoris</name>
    <dbReference type="NCBI Taxonomy" id="2838542"/>
    <lineage>
        <taxon>Bacteria</taxon>
        <taxon>Bacillati</taxon>
        <taxon>Bacillota</taxon>
        <taxon>Clostridia</taxon>
        <taxon>Lachnospirales</taxon>
        <taxon>Lachnospiraceae</taxon>
        <taxon>Dorea</taxon>
    </lineage>
</organism>
<keyword evidence="10 17" id="KW-0520">NAD</keyword>
<evidence type="ECO:0000256" key="1">
    <source>
        <dbReference type="ARBA" id="ARBA00000013"/>
    </source>
</evidence>
<feature type="binding site" evidence="17">
    <location>
        <position position="255"/>
    </location>
    <ligand>
        <name>(6S)-NADPHX</name>
        <dbReference type="ChEBI" id="CHEBI:64076"/>
    </ligand>
</feature>
<keyword evidence="8 17" id="KW-0521">NADP</keyword>
<comment type="function">
    <text evidence="14 19">Bifunctional enzyme that catalyzes the epimerization of the S- and R-forms of NAD(P)HX and the dehydration of the S-form of NAD(P)HX at the expense of ADP, which is converted to AMP. This allows the repair of both epimers of NAD(P)HX, a damaged form of NAD(P)H that is a result of enzymatic or heat-dependent hydration.</text>
</comment>
<dbReference type="EMBL" id="DXGF01000072">
    <property type="protein sequence ID" value="HIW83463.1"/>
    <property type="molecule type" value="Genomic_DNA"/>
</dbReference>
<dbReference type="PROSITE" id="PS51385">
    <property type="entry name" value="YJEF_N"/>
    <property type="match status" value="1"/>
</dbReference>
<dbReference type="PROSITE" id="PS01050">
    <property type="entry name" value="YJEF_C_2"/>
    <property type="match status" value="1"/>
</dbReference>
<dbReference type="Proteomes" id="UP000824263">
    <property type="component" value="Unassembled WGS sequence"/>
</dbReference>
<dbReference type="HAMAP" id="MF_01966">
    <property type="entry name" value="NADHX_epimerase"/>
    <property type="match status" value="1"/>
</dbReference>
<feature type="domain" description="YjeF N-terminal" evidence="21">
    <location>
        <begin position="10"/>
        <end position="210"/>
    </location>
</feature>
<dbReference type="InterPro" id="IPR030677">
    <property type="entry name" value="Nnr"/>
</dbReference>
<evidence type="ECO:0000256" key="12">
    <source>
        <dbReference type="ARBA" id="ARBA00023239"/>
    </source>
</evidence>
<evidence type="ECO:0000256" key="19">
    <source>
        <dbReference type="PIRNR" id="PIRNR017184"/>
    </source>
</evidence>
<dbReference type="EC" id="5.1.99.6" evidence="19"/>
<evidence type="ECO:0000256" key="10">
    <source>
        <dbReference type="ARBA" id="ARBA00023027"/>
    </source>
</evidence>
<comment type="catalytic activity">
    <reaction evidence="15 17 19">
        <text>(6S)-NADHX + ADP = AMP + phosphate + NADH + H(+)</text>
        <dbReference type="Rhea" id="RHEA:32223"/>
        <dbReference type="ChEBI" id="CHEBI:15378"/>
        <dbReference type="ChEBI" id="CHEBI:43474"/>
        <dbReference type="ChEBI" id="CHEBI:57945"/>
        <dbReference type="ChEBI" id="CHEBI:64074"/>
        <dbReference type="ChEBI" id="CHEBI:456215"/>
        <dbReference type="ChEBI" id="CHEBI:456216"/>
        <dbReference type="EC" id="4.2.1.136"/>
    </reaction>
</comment>
<dbReference type="InterPro" id="IPR017953">
    <property type="entry name" value="Carbohydrate_kinase_pred_CS"/>
</dbReference>
<evidence type="ECO:0000256" key="3">
    <source>
        <dbReference type="ARBA" id="ARBA00006001"/>
    </source>
</evidence>
<feature type="binding site" evidence="18">
    <location>
        <position position="153"/>
    </location>
    <ligand>
        <name>(6S)-NADPHX</name>
        <dbReference type="ChEBI" id="CHEBI:64076"/>
    </ligand>
</feature>
<protein>
    <recommendedName>
        <fullName evidence="19">Bifunctional NAD(P)H-hydrate repair enzyme</fullName>
    </recommendedName>
    <alternativeName>
        <fullName evidence="19">Nicotinamide nucleotide repair protein</fullName>
    </alternativeName>
    <domain>
        <recommendedName>
            <fullName evidence="19">ADP-dependent (S)-NAD(P)H-hydrate dehydratase</fullName>
            <ecNumber evidence="19">4.2.1.136</ecNumber>
        </recommendedName>
        <alternativeName>
            <fullName evidence="19">ADP-dependent NAD(P)HX dehydratase</fullName>
        </alternativeName>
    </domain>
    <domain>
        <recommendedName>
            <fullName evidence="19">NAD(P)H-hydrate epimerase</fullName>
            <ecNumber evidence="19">5.1.99.6</ecNumber>
        </recommendedName>
    </domain>
</protein>
<reference evidence="22" key="1">
    <citation type="journal article" date="2021" name="PeerJ">
        <title>Extensive microbial diversity within the chicken gut microbiome revealed by metagenomics and culture.</title>
        <authorList>
            <person name="Gilroy R."/>
            <person name="Ravi A."/>
            <person name="Getino M."/>
            <person name="Pursley I."/>
            <person name="Horton D.L."/>
            <person name="Alikhan N.F."/>
            <person name="Baker D."/>
            <person name="Gharbi K."/>
            <person name="Hall N."/>
            <person name="Watson M."/>
            <person name="Adriaenssens E.M."/>
            <person name="Foster-Nyarko E."/>
            <person name="Jarju S."/>
            <person name="Secka A."/>
            <person name="Antonio M."/>
            <person name="Oren A."/>
            <person name="Chaudhuri R.R."/>
            <person name="La Ragione R."/>
            <person name="Hildebrand F."/>
            <person name="Pallen M.J."/>
        </authorList>
    </citation>
    <scope>NUCLEOTIDE SEQUENCE</scope>
    <source>
        <strain evidence="22">ChiSxjej1B13-11762</strain>
    </source>
</reference>
<feature type="binding site" evidence="18">
    <location>
        <position position="59"/>
    </location>
    <ligand>
        <name>K(+)</name>
        <dbReference type="ChEBI" id="CHEBI:29103"/>
    </ligand>
</feature>
<evidence type="ECO:0000256" key="11">
    <source>
        <dbReference type="ARBA" id="ARBA00023235"/>
    </source>
</evidence>
<comment type="function">
    <text evidence="17">Catalyzes the dehydration of the S-form of NAD(P)HX at the expense of ADP, which is converted to AMP. Together with NAD(P)HX epimerase, which catalyzes the epimerization of the S- and R-forms, the enzyme allows the repair of both epimers of NAD(P)HX, a damaged form of NAD(P)H that is a result of enzymatic or heat-dependent hydration.</text>
</comment>
<comment type="catalytic activity">
    <reaction evidence="1 18 19">
        <text>(6R)-NADHX = (6S)-NADHX</text>
        <dbReference type="Rhea" id="RHEA:32215"/>
        <dbReference type="ChEBI" id="CHEBI:64074"/>
        <dbReference type="ChEBI" id="CHEBI:64075"/>
        <dbReference type="EC" id="5.1.99.6"/>
    </reaction>
</comment>
<comment type="similarity">
    <text evidence="3 19">In the N-terminal section; belongs to the NnrE/AIBP family.</text>
</comment>
<comment type="similarity">
    <text evidence="18">Belongs to the NnrE/AIBP family.</text>
</comment>
<sequence length="503" mass="54357">MEYLPGGGQMKEADQYTIQTLGVPSLELMERAAKECVRFLEERHLDLSSVCVVCGSGNNGGDGFAVARLLIGKGKKVTTVMAGNLSHATPETRVQMEQFEKAGGVISDEYRPGEYSIIVDAVFGVGLSRSVEGKYADLIRQMNQDQGIKIAVDIPSGVSADSGAVLGCAFRADYTVTFQDRKIGLLLDPGRGYAGAVEPRRIGICEEPLAKDPHTAITLGEEEYAALLPERPADSHKGTYGKLLVIAGSKGMSGAAYLNGYAAYTAGAGLVQIYTPEENRPILQQLLPEAIIRPYESFREKELRELLSWADVALAGSGLGTGDTSRRIMELVLREGRIPTVIDADGLNLIAENPEWMKSRKHSSYIFTPHMKEMERLTGEPVPEIRDRRLEILRAFVEQEDVTCVLKDSRTLVQGKGGRPCLNLTGSSAMAKAGSGDVLAGIIAGLLAQGMACEDGARLGVYLHGRAGQRAQVEMGSYSVLARDLVRWLGPVIKEEEKIKKGA</sequence>
<dbReference type="CDD" id="cd01171">
    <property type="entry name" value="YXKO-related"/>
    <property type="match status" value="1"/>
</dbReference>
<keyword evidence="12 17" id="KW-0456">Lyase</keyword>
<dbReference type="NCBIfam" id="TIGR00197">
    <property type="entry name" value="yjeF_nterm"/>
    <property type="match status" value="1"/>
</dbReference>
<keyword evidence="9 18" id="KW-0630">Potassium</keyword>
<evidence type="ECO:0000259" key="21">
    <source>
        <dbReference type="PROSITE" id="PS51385"/>
    </source>
</evidence>
<evidence type="ECO:0000256" key="8">
    <source>
        <dbReference type="ARBA" id="ARBA00022857"/>
    </source>
</evidence>
<keyword evidence="13" id="KW-0511">Multifunctional enzyme</keyword>
<dbReference type="EC" id="4.2.1.136" evidence="19"/>
<evidence type="ECO:0000259" key="20">
    <source>
        <dbReference type="PROSITE" id="PS51383"/>
    </source>
</evidence>
<dbReference type="AlphaFoldDB" id="A0A9D1R8G6"/>
<dbReference type="PROSITE" id="PS51383">
    <property type="entry name" value="YJEF_C_3"/>
    <property type="match status" value="1"/>
</dbReference>
<dbReference type="NCBIfam" id="TIGR00196">
    <property type="entry name" value="yjeF_cterm"/>
    <property type="match status" value="1"/>
</dbReference>
<keyword evidence="7 17" id="KW-0067">ATP-binding</keyword>
<feature type="binding site" evidence="18">
    <location>
        <position position="120"/>
    </location>
    <ligand>
        <name>K(+)</name>
        <dbReference type="ChEBI" id="CHEBI:29103"/>
    </ligand>
</feature>
<comment type="similarity">
    <text evidence="17">Belongs to the NnrD/CARKD family.</text>
</comment>
<dbReference type="InterPro" id="IPR029056">
    <property type="entry name" value="Ribokinase-like"/>
</dbReference>
<dbReference type="PANTHER" id="PTHR12592:SF0">
    <property type="entry name" value="ATP-DEPENDENT (S)-NAD(P)H-HYDRATE DEHYDRATASE"/>
    <property type="match status" value="1"/>
</dbReference>
<evidence type="ECO:0000313" key="23">
    <source>
        <dbReference type="Proteomes" id="UP000824263"/>
    </source>
</evidence>
<keyword evidence="6 17" id="KW-0547">Nucleotide-binding</keyword>
<evidence type="ECO:0000256" key="7">
    <source>
        <dbReference type="ARBA" id="ARBA00022840"/>
    </source>
</evidence>
<feature type="binding site" evidence="18">
    <location>
        <position position="135"/>
    </location>
    <ligand>
        <name>(6S)-NADPHX</name>
        <dbReference type="ChEBI" id="CHEBI:64076"/>
    </ligand>
</feature>
<dbReference type="Gene3D" id="3.40.50.10260">
    <property type="entry name" value="YjeF N-terminal domain"/>
    <property type="match status" value="1"/>
</dbReference>
<dbReference type="PANTHER" id="PTHR12592">
    <property type="entry name" value="ATP-DEPENDENT (S)-NAD(P)H-HYDRATE DEHYDRATASE FAMILY MEMBER"/>
    <property type="match status" value="1"/>
</dbReference>
<evidence type="ECO:0000256" key="6">
    <source>
        <dbReference type="ARBA" id="ARBA00022741"/>
    </source>
</evidence>
<evidence type="ECO:0000256" key="5">
    <source>
        <dbReference type="ARBA" id="ARBA00022723"/>
    </source>
</evidence>
<feature type="binding site" evidence="17">
    <location>
        <position position="436"/>
    </location>
    <ligand>
        <name>AMP</name>
        <dbReference type="ChEBI" id="CHEBI:456215"/>
    </ligand>
</feature>
<feature type="binding site" evidence="17">
    <location>
        <position position="370"/>
    </location>
    <ligand>
        <name>(6S)-NADPHX</name>
        <dbReference type="ChEBI" id="CHEBI:64076"/>
    </ligand>
</feature>
<dbReference type="InterPro" id="IPR000631">
    <property type="entry name" value="CARKD"/>
</dbReference>
<comment type="cofactor">
    <cofactor evidence="18 19">
        <name>K(+)</name>
        <dbReference type="ChEBI" id="CHEBI:29103"/>
    </cofactor>
    <text evidence="18 19">Binds 1 potassium ion per subunit.</text>
</comment>
<comment type="cofactor">
    <cofactor evidence="17">
        <name>Mg(2+)</name>
        <dbReference type="ChEBI" id="CHEBI:18420"/>
    </cofactor>
</comment>
<evidence type="ECO:0000256" key="2">
    <source>
        <dbReference type="ARBA" id="ARBA00000909"/>
    </source>
</evidence>
<dbReference type="SUPFAM" id="SSF64153">
    <property type="entry name" value="YjeF N-terminal domain-like"/>
    <property type="match status" value="1"/>
</dbReference>